<dbReference type="EMBL" id="BK016169">
    <property type="protein sequence ID" value="DAF99636.1"/>
    <property type="molecule type" value="Genomic_DNA"/>
</dbReference>
<organism evidence="1">
    <name type="scientific">Siphoviridae sp. ctkKt3</name>
    <dbReference type="NCBI Taxonomy" id="2825642"/>
    <lineage>
        <taxon>Viruses</taxon>
        <taxon>Duplodnaviria</taxon>
        <taxon>Heunggongvirae</taxon>
        <taxon>Uroviricota</taxon>
        <taxon>Caudoviricetes</taxon>
    </lineage>
</organism>
<sequence length="130" mass="15612">MSYLENYYQNCAFPKPKPAGKAKKKMNGYKDKPNRYCHYCGKRYAERHEIWGGPDRQKSINQGFQVDVCREHHEQLQANVTEWAKKENLRWQLYYQTVYENGLRELGMTPKQARDMWMTVIGRNYLPELE</sequence>
<accession>A0A8S5UYX0</accession>
<evidence type="ECO:0000313" key="1">
    <source>
        <dbReference type="EMBL" id="DAF99636.1"/>
    </source>
</evidence>
<reference evidence="1" key="1">
    <citation type="journal article" date="2021" name="Proc. Natl. Acad. Sci. U.S.A.">
        <title>A Catalog of Tens of Thousands of Viruses from Human Metagenomes Reveals Hidden Associations with Chronic Diseases.</title>
        <authorList>
            <person name="Tisza M.J."/>
            <person name="Buck C.B."/>
        </authorList>
    </citation>
    <scope>NUCLEOTIDE SEQUENCE</scope>
    <source>
        <strain evidence="1">CtkKt3</strain>
    </source>
</reference>
<protein>
    <submittedName>
        <fullName evidence="1">Uncharacterized protein</fullName>
    </submittedName>
</protein>
<name>A0A8S5UYX0_9CAUD</name>
<proteinExistence type="predicted"/>